<dbReference type="FunFam" id="2.160.10.10:FF:000003">
    <property type="entry name" value="Acyl-[acyl-carrier-protein]--UDP-N-acetylglucosamine O-acyltransferase"/>
    <property type="match status" value="1"/>
</dbReference>
<comment type="similarity">
    <text evidence="10">Belongs to the transferase hexapeptide repeat family. LpxA subfamily.</text>
</comment>
<dbReference type="EMBL" id="AP014521">
    <property type="protein sequence ID" value="BAP58404.1"/>
    <property type="molecule type" value="Genomic_DNA"/>
</dbReference>
<dbReference type="NCBIfam" id="TIGR01852">
    <property type="entry name" value="lipid_A_lpxA"/>
    <property type="match status" value="1"/>
</dbReference>
<evidence type="ECO:0000259" key="11">
    <source>
        <dbReference type="Pfam" id="PF13720"/>
    </source>
</evidence>
<keyword evidence="4 10" id="KW-0441">Lipid A biosynthesis</keyword>
<dbReference type="OrthoDB" id="9807278at2"/>
<dbReference type="HOGENOM" id="CLU_061249_0_0_6"/>
<dbReference type="GO" id="GO:0005737">
    <property type="term" value="C:cytoplasm"/>
    <property type="evidence" value="ECO:0007669"/>
    <property type="project" value="UniProtKB-SubCell"/>
</dbReference>
<evidence type="ECO:0000256" key="8">
    <source>
        <dbReference type="ARBA" id="ARBA00023315"/>
    </source>
</evidence>
<dbReference type="InterPro" id="IPR018357">
    <property type="entry name" value="Hexapep_transf_CS"/>
</dbReference>
<comment type="subunit">
    <text evidence="10">Homotrimer.</text>
</comment>
<protein>
    <recommendedName>
        <fullName evidence="10">Acyl-[acyl-carrier-protein]--UDP-N-acetylglucosamine O-acyltransferase</fullName>
        <shortName evidence="10">UDP-N-acetylglucosamine acyltransferase</shortName>
        <ecNumber evidence="10">2.3.1.129</ecNumber>
    </recommendedName>
</protein>
<keyword evidence="13" id="KW-1185">Reference proteome</keyword>
<dbReference type="GO" id="GO:0008780">
    <property type="term" value="F:acyl-[acyl-carrier-protein]-UDP-N-acetylglucosamine O-acyltransferase activity"/>
    <property type="evidence" value="ECO:0007669"/>
    <property type="project" value="UniProtKB-UniRule"/>
</dbReference>
<keyword evidence="8 10" id="KW-0012">Acyltransferase</keyword>
<dbReference type="KEGG" id="sbw:TGUWTKB_1500"/>
<feature type="domain" description="UDP N-acetylglucosamine O-acyltransferase C-terminal" evidence="11">
    <location>
        <begin position="180"/>
        <end position="261"/>
    </location>
</feature>
<comment type="subcellular location">
    <subcellularLocation>
        <location evidence="1 10">Cytoplasm</location>
    </subcellularLocation>
</comment>
<dbReference type="Proteomes" id="UP000031627">
    <property type="component" value="Chromosome"/>
</dbReference>
<comment type="function">
    <text evidence="9 10">Involved in the biosynthesis of lipid A, a phosphorylated glycolipid that anchors the lipopolysaccharide to the outer membrane of the cell.</text>
</comment>
<keyword evidence="2 10" id="KW-0963">Cytoplasm</keyword>
<dbReference type="SUPFAM" id="SSF51161">
    <property type="entry name" value="Trimeric LpxA-like enzymes"/>
    <property type="match status" value="1"/>
</dbReference>
<dbReference type="CDD" id="cd03351">
    <property type="entry name" value="LbH_UDP-GlcNAc_AT"/>
    <property type="match status" value="1"/>
</dbReference>
<dbReference type="RefSeq" id="WP_041062554.1">
    <property type="nucleotide sequence ID" value="NZ_AP014521.1"/>
</dbReference>
<dbReference type="EC" id="2.3.1.129" evidence="10"/>
<dbReference type="InterPro" id="IPR037157">
    <property type="entry name" value="Acetyltransf_C_sf"/>
</dbReference>
<evidence type="ECO:0000256" key="6">
    <source>
        <dbReference type="ARBA" id="ARBA00022737"/>
    </source>
</evidence>
<keyword evidence="3 10" id="KW-0444">Lipid biosynthesis</keyword>
<dbReference type="InterPro" id="IPR029098">
    <property type="entry name" value="Acetyltransf_C"/>
</dbReference>
<proteinExistence type="inferred from homology"/>
<reference evidence="12 13" key="2">
    <citation type="journal article" date="2014" name="Curr. Biol.">
        <title>Symbiont-Supplemented Maternal Investment Underpinning Host's Ecological Adaptation.</title>
        <authorList>
            <person name="Kaiwa N."/>
            <person name="Hosokawa T."/>
            <person name="Nikoh N."/>
            <person name="Tanahashi M."/>
            <person name="Moriyama M."/>
            <person name="Meng X.Y."/>
            <person name="Maeda T."/>
            <person name="Yamaguchi K."/>
            <person name="Shigenobu S."/>
            <person name="Ito M."/>
            <person name="Fukatsu T."/>
        </authorList>
    </citation>
    <scope>NUCLEOTIDE SEQUENCE [LARGE SCALE GENOMIC DNA]</scope>
    <source>
        <strain evidence="12 13">UwTKB</strain>
    </source>
</reference>
<gene>
    <name evidence="10 12" type="primary">lpxA</name>
    <name evidence="12" type="ORF">TGUWTKB_1500</name>
</gene>
<dbReference type="Gene3D" id="1.20.1180.10">
    <property type="entry name" value="Udp N-acetylglucosamine O-acyltransferase, C-terminal domain"/>
    <property type="match status" value="1"/>
</dbReference>
<dbReference type="InterPro" id="IPR010137">
    <property type="entry name" value="Lipid_A_LpxA"/>
</dbReference>
<evidence type="ECO:0000256" key="4">
    <source>
        <dbReference type="ARBA" id="ARBA00022556"/>
    </source>
</evidence>
<keyword evidence="6 10" id="KW-0677">Repeat</keyword>
<evidence type="ECO:0000256" key="7">
    <source>
        <dbReference type="ARBA" id="ARBA00023098"/>
    </source>
</evidence>
<sequence>MIAKTAKIHASAIIEKGAIIKENAFIGPFCYIGANVKVGEGTILRSHVVINGHTNIGKNNYIYQFSSIGEANQDLKYSNEPMRVEIGDNNQIRESVTIHRGTLKGGGITKIGSNSLFMINVHIAHDCIIGNNCIFANNVILGGHVTVDNFVVIGGLTAIHQWCTIGTHVMIGGCSGIVKDIPPYILAQGNHATPFGINSKGLRKRGFSNESLYAIYTAYKLLYRSGKKLNEVKPKIKDLAEKFNEIQPFYNFFDRSTRGVIR</sequence>
<keyword evidence="5 10" id="KW-0808">Transferase</keyword>
<evidence type="ECO:0000256" key="3">
    <source>
        <dbReference type="ARBA" id="ARBA00022516"/>
    </source>
</evidence>
<dbReference type="AlphaFoldDB" id="A0A090ALA7"/>
<accession>A0A090ALA7</accession>
<keyword evidence="7 10" id="KW-0443">Lipid metabolism</keyword>
<dbReference type="GO" id="GO:0016020">
    <property type="term" value="C:membrane"/>
    <property type="evidence" value="ECO:0007669"/>
    <property type="project" value="GOC"/>
</dbReference>
<evidence type="ECO:0000256" key="9">
    <source>
        <dbReference type="ARBA" id="ARBA00056633"/>
    </source>
</evidence>
<comment type="pathway">
    <text evidence="10">Glycolipid biosynthesis; lipid IV(A) biosynthesis; lipid IV(A) from (3R)-3-hydroxytetradecanoyl-[acyl-carrier-protein] and UDP-N-acetyl-alpha-D-glucosamine: step 1/6.</text>
</comment>
<evidence type="ECO:0000313" key="12">
    <source>
        <dbReference type="EMBL" id="BAP58404.1"/>
    </source>
</evidence>
<dbReference type="InterPro" id="IPR001451">
    <property type="entry name" value="Hexapep"/>
</dbReference>
<evidence type="ECO:0000313" key="13">
    <source>
        <dbReference type="Proteomes" id="UP000031627"/>
    </source>
</evidence>
<dbReference type="PANTHER" id="PTHR43480:SF1">
    <property type="entry name" value="ACYL-[ACYL-CARRIER-PROTEIN]--UDP-N-ACETYLGLUCOSAMINE O-ACYLTRANSFERASE, MITOCHONDRIAL-RELATED"/>
    <property type="match status" value="1"/>
</dbReference>
<dbReference type="InterPro" id="IPR011004">
    <property type="entry name" value="Trimer_LpxA-like_sf"/>
</dbReference>
<dbReference type="UniPathway" id="UPA00359">
    <property type="reaction ID" value="UER00477"/>
</dbReference>
<reference evidence="13" key="1">
    <citation type="submission" date="2013-11" db="EMBL/GenBank/DDBJ databases">
        <title>Symbiont-containing voluminous jelly as an extraordinary maternal gift for overwintering insect nymphs.</title>
        <authorList>
            <person name="Kaiwa N."/>
            <person name="Hosokawa T."/>
            <person name="Nikoh N."/>
            <person name="Meng X.Y."/>
            <person name="Tanahashi M."/>
            <person name="Moriyama M."/>
            <person name="Maeda T."/>
            <person name="Yamaguchi K."/>
            <person name="Shigenobu S."/>
            <person name="Ito M."/>
            <person name="Fukatsu T."/>
        </authorList>
    </citation>
    <scope>NUCLEOTIDE SEQUENCE [LARGE SCALE GENOMIC DNA]</scope>
    <source>
        <strain evidence="13">UwTKB</strain>
    </source>
</reference>
<comment type="catalytic activity">
    <reaction evidence="10">
        <text>a (3R)-hydroxyacyl-[ACP] + UDP-N-acetyl-alpha-D-glucosamine = a UDP-3-O-[(3R)-3-hydroxyacyl]-N-acetyl-alpha-D-glucosamine + holo-[ACP]</text>
        <dbReference type="Rhea" id="RHEA:67812"/>
        <dbReference type="Rhea" id="RHEA-COMP:9685"/>
        <dbReference type="Rhea" id="RHEA-COMP:9945"/>
        <dbReference type="ChEBI" id="CHEBI:57705"/>
        <dbReference type="ChEBI" id="CHEBI:64479"/>
        <dbReference type="ChEBI" id="CHEBI:78827"/>
        <dbReference type="ChEBI" id="CHEBI:173225"/>
        <dbReference type="EC" id="2.3.1.129"/>
    </reaction>
</comment>
<dbReference type="PROSITE" id="PS00101">
    <property type="entry name" value="HEXAPEP_TRANSFERASES"/>
    <property type="match status" value="1"/>
</dbReference>
<dbReference type="GO" id="GO:0009245">
    <property type="term" value="P:lipid A biosynthetic process"/>
    <property type="evidence" value="ECO:0007669"/>
    <property type="project" value="UniProtKB-UniRule"/>
</dbReference>
<dbReference type="PIRSF" id="PIRSF000456">
    <property type="entry name" value="UDP-GlcNAc_acltr"/>
    <property type="match status" value="1"/>
</dbReference>
<organism evidence="12 13">
    <name type="scientific">Candidatus Tachikawaea gelatinosa</name>
    <dbReference type="NCBI Taxonomy" id="1410383"/>
    <lineage>
        <taxon>Bacteria</taxon>
        <taxon>Pseudomonadati</taxon>
        <taxon>Pseudomonadota</taxon>
        <taxon>Gammaproteobacteria</taxon>
        <taxon>Enterobacterales</taxon>
        <taxon>Enterobacteriaceae</taxon>
        <taxon>Candidatus Tachikawaea</taxon>
    </lineage>
</organism>
<dbReference type="HAMAP" id="MF_00387">
    <property type="entry name" value="LpxA"/>
    <property type="match status" value="1"/>
</dbReference>
<evidence type="ECO:0000256" key="10">
    <source>
        <dbReference type="HAMAP-Rule" id="MF_00387"/>
    </source>
</evidence>
<dbReference type="Pfam" id="PF00132">
    <property type="entry name" value="Hexapep"/>
    <property type="match status" value="2"/>
</dbReference>
<dbReference type="STRING" id="1410383.TGUWTKB_1500"/>
<dbReference type="Gene3D" id="2.160.10.10">
    <property type="entry name" value="Hexapeptide repeat proteins"/>
    <property type="match status" value="1"/>
</dbReference>
<dbReference type="NCBIfam" id="NF003657">
    <property type="entry name" value="PRK05289.1"/>
    <property type="match status" value="1"/>
</dbReference>
<evidence type="ECO:0000256" key="2">
    <source>
        <dbReference type="ARBA" id="ARBA00022490"/>
    </source>
</evidence>
<evidence type="ECO:0000256" key="1">
    <source>
        <dbReference type="ARBA" id="ARBA00004496"/>
    </source>
</evidence>
<dbReference type="PANTHER" id="PTHR43480">
    <property type="entry name" value="ACYL-[ACYL-CARRIER-PROTEIN]--UDP-N-ACETYLGLUCOSAMINE O-ACYLTRANSFERASE"/>
    <property type="match status" value="1"/>
</dbReference>
<dbReference type="Pfam" id="PF13720">
    <property type="entry name" value="Acetyltransf_11"/>
    <property type="match status" value="1"/>
</dbReference>
<name>A0A090ALA7_9ENTR</name>
<evidence type="ECO:0000256" key="5">
    <source>
        <dbReference type="ARBA" id="ARBA00022679"/>
    </source>
</evidence>